<evidence type="ECO:0000256" key="3">
    <source>
        <dbReference type="RuleBase" id="RU362132"/>
    </source>
</evidence>
<keyword evidence="8" id="KW-1185">Reference proteome</keyword>
<comment type="caution">
    <text evidence="7">The sequence shown here is derived from an EMBL/GenBank/DDBJ whole genome shotgun (WGS) entry which is preliminary data.</text>
</comment>
<dbReference type="Pfam" id="PF00205">
    <property type="entry name" value="TPP_enzyme_M"/>
    <property type="match status" value="1"/>
</dbReference>
<dbReference type="NCBIfam" id="NF006187">
    <property type="entry name" value="PRK08322.1"/>
    <property type="match status" value="1"/>
</dbReference>
<evidence type="ECO:0000313" key="8">
    <source>
        <dbReference type="Proteomes" id="UP000681414"/>
    </source>
</evidence>
<dbReference type="GO" id="GO:0050660">
    <property type="term" value="F:flavin adenine dinucleotide binding"/>
    <property type="evidence" value="ECO:0007669"/>
    <property type="project" value="TreeGrafter"/>
</dbReference>
<dbReference type="InterPro" id="IPR012001">
    <property type="entry name" value="Thiamin_PyroP_enz_TPP-bd_dom"/>
</dbReference>
<evidence type="ECO:0000256" key="1">
    <source>
        <dbReference type="ARBA" id="ARBA00007812"/>
    </source>
</evidence>
<dbReference type="Gene3D" id="3.40.50.970">
    <property type="match status" value="2"/>
</dbReference>
<dbReference type="Proteomes" id="UP000681414">
    <property type="component" value="Unassembled WGS sequence"/>
</dbReference>
<dbReference type="GO" id="GO:0005948">
    <property type="term" value="C:acetolactate synthase complex"/>
    <property type="evidence" value="ECO:0007669"/>
    <property type="project" value="TreeGrafter"/>
</dbReference>
<reference evidence="7 8" key="1">
    <citation type="submission" date="2021-05" db="EMBL/GenBank/DDBJ databases">
        <title>Novel Bacillus species.</title>
        <authorList>
            <person name="Liu G."/>
        </authorList>
    </citation>
    <scope>NUCLEOTIDE SEQUENCE [LARGE SCALE GENOMIC DNA]</scope>
    <source>
        <strain evidence="8">FJAT-49780</strain>
    </source>
</reference>
<dbReference type="PROSITE" id="PS00187">
    <property type="entry name" value="TPP_ENZYMES"/>
    <property type="match status" value="1"/>
</dbReference>
<dbReference type="InterPro" id="IPR000399">
    <property type="entry name" value="TPP-bd_CS"/>
</dbReference>
<keyword evidence="7" id="KW-0808">Transferase</keyword>
<name>A0A942TE41_9BACI</name>
<accession>A0A942TE41</accession>
<evidence type="ECO:0000313" key="7">
    <source>
        <dbReference type="EMBL" id="MBS4196013.1"/>
    </source>
</evidence>
<proteinExistence type="inferred from homology"/>
<dbReference type="CDD" id="cd07035">
    <property type="entry name" value="TPP_PYR_POX_like"/>
    <property type="match status" value="1"/>
</dbReference>
<comment type="similarity">
    <text evidence="1 3">Belongs to the TPP enzyme family.</text>
</comment>
<dbReference type="InterPro" id="IPR011766">
    <property type="entry name" value="TPP_enzyme_TPP-bd"/>
</dbReference>
<dbReference type="SUPFAM" id="SSF52518">
    <property type="entry name" value="Thiamin diphosphate-binding fold (THDP-binding)"/>
    <property type="match status" value="2"/>
</dbReference>
<dbReference type="InterPro" id="IPR012000">
    <property type="entry name" value="Thiamin_PyroP_enz_cen_dom"/>
</dbReference>
<organism evidence="7 8">
    <name type="scientific">Lederbergia citri</name>
    <dbReference type="NCBI Taxonomy" id="2833580"/>
    <lineage>
        <taxon>Bacteria</taxon>
        <taxon>Bacillati</taxon>
        <taxon>Bacillota</taxon>
        <taxon>Bacilli</taxon>
        <taxon>Bacillales</taxon>
        <taxon>Bacillaceae</taxon>
        <taxon>Lederbergia</taxon>
    </lineage>
</organism>
<dbReference type="RefSeq" id="WP_213125180.1">
    <property type="nucleotide sequence ID" value="NZ_JAGYPG010000002.1"/>
</dbReference>
<feature type="domain" description="Thiamine pyrophosphate enzyme central" evidence="4">
    <location>
        <begin position="187"/>
        <end position="319"/>
    </location>
</feature>
<dbReference type="GO" id="GO:0030976">
    <property type="term" value="F:thiamine pyrophosphate binding"/>
    <property type="evidence" value="ECO:0007669"/>
    <property type="project" value="InterPro"/>
</dbReference>
<protein>
    <submittedName>
        <fullName evidence="7">Acetolactate synthase large subunit</fullName>
        <ecNumber evidence="7">2.2.1.6</ecNumber>
    </submittedName>
</protein>
<dbReference type="GO" id="GO:0009097">
    <property type="term" value="P:isoleucine biosynthetic process"/>
    <property type="evidence" value="ECO:0007669"/>
    <property type="project" value="TreeGrafter"/>
</dbReference>
<dbReference type="PANTHER" id="PTHR18968">
    <property type="entry name" value="THIAMINE PYROPHOSPHATE ENZYMES"/>
    <property type="match status" value="1"/>
</dbReference>
<gene>
    <name evidence="7" type="ORF">KHA97_13180</name>
</gene>
<dbReference type="GO" id="GO:0009099">
    <property type="term" value="P:L-valine biosynthetic process"/>
    <property type="evidence" value="ECO:0007669"/>
    <property type="project" value="TreeGrafter"/>
</dbReference>
<dbReference type="EMBL" id="JAGYPG010000002">
    <property type="protein sequence ID" value="MBS4196013.1"/>
    <property type="molecule type" value="Genomic_DNA"/>
</dbReference>
<evidence type="ECO:0000259" key="6">
    <source>
        <dbReference type="Pfam" id="PF02776"/>
    </source>
</evidence>
<dbReference type="InterPro" id="IPR029035">
    <property type="entry name" value="DHS-like_NAD/FAD-binding_dom"/>
</dbReference>
<keyword evidence="2 3" id="KW-0786">Thiamine pyrophosphate</keyword>
<feature type="domain" description="Thiamine pyrophosphate enzyme N-terminal TPP-binding" evidence="6">
    <location>
        <begin position="1"/>
        <end position="116"/>
    </location>
</feature>
<dbReference type="Gene3D" id="3.40.50.1220">
    <property type="entry name" value="TPP-binding domain"/>
    <property type="match status" value="1"/>
</dbReference>
<evidence type="ECO:0000259" key="5">
    <source>
        <dbReference type="Pfam" id="PF02775"/>
    </source>
</evidence>
<dbReference type="InterPro" id="IPR045229">
    <property type="entry name" value="TPP_enz"/>
</dbReference>
<dbReference type="Pfam" id="PF02775">
    <property type="entry name" value="TPP_enzyme_C"/>
    <property type="match status" value="1"/>
</dbReference>
<dbReference type="GO" id="GO:0000287">
    <property type="term" value="F:magnesium ion binding"/>
    <property type="evidence" value="ECO:0007669"/>
    <property type="project" value="InterPro"/>
</dbReference>
<dbReference type="SUPFAM" id="SSF52467">
    <property type="entry name" value="DHS-like NAD/FAD-binding domain"/>
    <property type="match status" value="1"/>
</dbReference>
<feature type="domain" description="Thiamine pyrophosphate enzyme TPP-binding" evidence="5">
    <location>
        <begin position="380"/>
        <end position="525"/>
    </location>
</feature>
<evidence type="ECO:0000259" key="4">
    <source>
        <dbReference type="Pfam" id="PF00205"/>
    </source>
</evidence>
<dbReference type="InterPro" id="IPR029061">
    <property type="entry name" value="THDP-binding"/>
</dbReference>
<dbReference type="EC" id="2.2.1.6" evidence="7"/>
<dbReference type="PANTHER" id="PTHR18968:SF129">
    <property type="entry name" value="ACETOLACTATE SYNTHASE"/>
    <property type="match status" value="1"/>
</dbReference>
<dbReference type="FunFam" id="3.40.50.970:FF:000007">
    <property type="entry name" value="Acetolactate synthase"/>
    <property type="match status" value="1"/>
</dbReference>
<dbReference type="Pfam" id="PF02776">
    <property type="entry name" value="TPP_enzyme_N"/>
    <property type="match status" value="1"/>
</dbReference>
<dbReference type="GO" id="GO:0003984">
    <property type="term" value="F:acetolactate synthase activity"/>
    <property type="evidence" value="ECO:0007669"/>
    <property type="project" value="UniProtKB-EC"/>
</dbReference>
<sequence>MKATDVIVQCLENEDVEYVFGIVGKETLDFIESLSKSKQITFIPVRHEQGAAFMASAYGKFSGNSGVCTSTLGPGATNLLTGIASAYLDYSPVVAISGQAGLDKQHKYYHQLIDLIKLFEPITKCAIQVLDNQSISELIRHTFRTSKMEKPGPALLIIPENLAMEAAPPKVIPINPQPSTQPDHSSIAEAGKILNECQKPFVIVGNGVIRQKGIEQFITFIENLQAPVTHSFSAKGIVPKNCPLNYYTFGFEENDLVLSGISEADLLIVIGFDVVEKLPKDWNKNKIPVLHIHAQPALVDEFYPAKVELIGNIHRSLKEMNGQHIQPKNWTPSGNLKKKIEQTYQINFSQKEISHLSLTTENILHIIEKVSTEHTILISDVGAHKISIARTYQPQQAGGLLISNGFASMGMAIPSSIGVKLARPNDTIICITGDGGALMNFAEIETAKRLGLSFIIIVLNDYVLELEKQMMNKKFGTSFGVNFGNPDFVQLAMSFGIKGVRPQTIGEFEELLKSAISSNELILFEIPLSQ</sequence>
<evidence type="ECO:0000256" key="2">
    <source>
        <dbReference type="ARBA" id="ARBA00023052"/>
    </source>
</evidence>
<dbReference type="AlphaFoldDB" id="A0A942TE41"/>